<dbReference type="Pfam" id="PF01925">
    <property type="entry name" value="TauE"/>
    <property type="match status" value="1"/>
</dbReference>
<evidence type="ECO:0000256" key="2">
    <source>
        <dbReference type="ARBA" id="ARBA00022692"/>
    </source>
</evidence>
<dbReference type="OrthoDB" id="45564at2"/>
<evidence type="ECO:0000313" key="6">
    <source>
        <dbReference type="EMBL" id="PJJ83060.1"/>
    </source>
</evidence>
<dbReference type="EMBL" id="PGFJ01000001">
    <property type="protein sequence ID" value="PJJ83060.1"/>
    <property type="molecule type" value="Genomic_DNA"/>
</dbReference>
<comment type="subcellular location">
    <subcellularLocation>
        <location evidence="5">Cell membrane</location>
        <topology evidence="5">Multi-pass membrane protein</topology>
    </subcellularLocation>
    <subcellularLocation>
        <location evidence="1">Membrane</location>
        <topology evidence="1">Multi-pass membrane protein</topology>
    </subcellularLocation>
</comment>
<gene>
    <name evidence="6" type="ORF">CLV57_0035</name>
</gene>
<comment type="similarity">
    <text evidence="5">Belongs to the 4-toluene sulfonate uptake permease (TSUP) (TC 2.A.102) family.</text>
</comment>
<feature type="transmembrane region" description="Helical" evidence="5">
    <location>
        <begin position="229"/>
        <end position="252"/>
    </location>
</feature>
<keyword evidence="4 5" id="KW-0472">Membrane</keyword>
<dbReference type="GO" id="GO:0005886">
    <property type="term" value="C:plasma membrane"/>
    <property type="evidence" value="ECO:0007669"/>
    <property type="project" value="UniProtKB-SubCell"/>
</dbReference>
<feature type="transmembrane region" description="Helical" evidence="5">
    <location>
        <begin position="161"/>
        <end position="182"/>
    </location>
</feature>
<accession>A0A2H9VQI2</accession>
<evidence type="ECO:0000256" key="3">
    <source>
        <dbReference type="ARBA" id="ARBA00022989"/>
    </source>
</evidence>
<sequence>MNKIEIAPIKESGTVAIGVKYTWRNIACLSLGLIFLAALILIIGQFITVDQAVSFAVRTVDEKFLFMLLVGFLAQMVDGALGMGYGVISTTLLLSGGLNPAVISGSIHTAEMFSSAASGFSHYRFGNINKKLFKTLLIPGIIGSVAGAVLLGLAGESYSQWLRPIIAVYTFLLGLRIISNAFKTDIKPKKIKRAGWLAGAGGFLDSFGGGGWGPLVTSTLISKGKSPRYVIGSVSLTEFFVTLASALTFFIILGVSHLGAIFGLICGGLIAAPLAAKLAGRLPVKKMFIAVGVLVLISSSKTIWSALQHLL</sequence>
<name>A0A2H9VQI2_9SPHI</name>
<dbReference type="InterPro" id="IPR002781">
    <property type="entry name" value="TM_pro_TauE-like"/>
</dbReference>
<reference evidence="6 7" key="1">
    <citation type="submission" date="2017-11" db="EMBL/GenBank/DDBJ databases">
        <title>Genomic Encyclopedia of Archaeal and Bacterial Type Strains, Phase II (KMG-II): From Individual Species to Whole Genera.</title>
        <authorList>
            <person name="Goeker M."/>
        </authorList>
    </citation>
    <scope>NUCLEOTIDE SEQUENCE [LARGE SCALE GENOMIC DNA]</scope>
    <source>
        <strain evidence="6 7">DSM 28175</strain>
    </source>
</reference>
<organism evidence="6 7">
    <name type="scientific">Mucilaginibacter auburnensis</name>
    <dbReference type="NCBI Taxonomy" id="1457233"/>
    <lineage>
        <taxon>Bacteria</taxon>
        <taxon>Pseudomonadati</taxon>
        <taxon>Bacteroidota</taxon>
        <taxon>Sphingobacteriia</taxon>
        <taxon>Sphingobacteriales</taxon>
        <taxon>Sphingobacteriaceae</taxon>
        <taxon>Mucilaginibacter</taxon>
    </lineage>
</organism>
<dbReference type="PANTHER" id="PTHR43701:SF12">
    <property type="entry name" value="MEMBRANE TRANSPORTER PROTEIN YTNM-RELATED"/>
    <property type="match status" value="1"/>
</dbReference>
<dbReference type="InterPro" id="IPR051598">
    <property type="entry name" value="TSUP/Inactive_protease-like"/>
</dbReference>
<keyword evidence="7" id="KW-1185">Reference proteome</keyword>
<evidence type="ECO:0000256" key="1">
    <source>
        <dbReference type="ARBA" id="ARBA00004141"/>
    </source>
</evidence>
<feature type="transmembrane region" description="Helical" evidence="5">
    <location>
        <begin position="258"/>
        <end position="276"/>
    </location>
</feature>
<dbReference type="PANTHER" id="PTHR43701">
    <property type="entry name" value="MEMBRANE TRANSPORTER PROTEIN MJ0441-RELATED"/>
    <property type="match status" value="1"/>
</dbReference>
<keyword evidence="5" id="KW-1003">Cell membrane</keyword>
<dbReference type="Proteomes" id="UP000242687">
    <property type="component" value="Unassembled WGS sequence"/>
</dbReference>
<evidence type="ECO:0000256" key="5">
    <source>
        <dbReference type="RuleBase" id="RU363041"/>
    </source>
</evidence>
<dbReference type="AlphaFoldDB" id="A0A2H9VQI2"/>
<evidence type="ECO:0000313" key="7">
    <source>
        <dbReference type="Proteomes" id="UP000242687"/>
    </source>
</evidence>
<keyword evidence="2 5" id="KW-0812">Transmembrane</keyword>
<protein>
    <recommendedName>
        <fullName evidence="5">Probable membrane transporter protein</fullName>
    </recommendedName>
</protein>
<comment type="caution">
    <text evidence="6">The sequence shown here is derived from an EMBL/GenBank/DDBJ whole genome shotgun (WGS) entry which is preliminary data.</text>
</comment>
<feature type="transmembrane region" description="Helical" evidence="5">
    <location>
        <begin position="64"/>
        <end position="88"/>
    </location>
</feature>
<feature type="transmembrane region" description="Helical" evidence="5">
    <location>
        <begin position="21"/>
        <end position="44"/>
    </location>
</feature>
<feature type="transmembrane region" description="Helical" evidence="5">
    <location>
        <begin position="132"/>
        <end position="155"/>
    </location>
</feature>
<evidence type="ECO:0000256" key="4">
    <source>
        <dbReference type="ARBA" id="ARBA00023136"/>
    </source>
</evidence>
<proteinExistence type="inferred from homology"/>
<dbReference type="RefSeq" id="WP_100339359.1">
    <property type="nucleotide sequence ID" value="NZ_PGFJ01000001.1"/>
</dbReference>
<keyword evidence="3 5" id="KW-1133">Transmembrane helix</keyword>